<dbReference type="GO" id="GO:0016929">
    <property type="term" value="F:deSUMOylase activity"/>
    <property type="evidence" value="ECO:0007669"/>
    <property type="project" value="TreeGrafter"/>
</dbReference>
<feature type="region of interest" description="Disordered" evidence="5">
    <location>
        <begin position="585"/>
        <end position="610"/>
    </location>
</feature>
<evidence type="ECO:0000256" key="5">
    <source>
        <dbReference type="SAM" id="MobiDB-lite"/>
    </source>
</evidence>
<keyword evidence="4" id="KW-0788">Thiol protease</keyword>
<dbReference type="SUPFAM" id="SSF54001">
    <property type="entry name" value="Cysteine proteinases"/>
    <property type="match status" value="1"/>
</dbReference>
<dbReference type="InterPro" id="IPR003653">
    <property type="entry name" value="Peptidase_C48_C"/>
</dbReference>
<dbReference type="GO" id="GO:0006508">
    <property type="term" value="P:proteolysis"/>
    <property type="evidence" value="ECO:0007669"/>
    <property type="project" value="UniProtKB-KW"/>
</dbReference>
<feature type="region of interest" description="Disordered" evidence="5">
    <location>
        <begin position="1"/>
        <end position="28"/>
    </location>
</feature>
<feature type="region of interest" description="Disordered" evidence="5">
    <location>
        <begin position="543"/>
        <end position="566"/>
    </location>
</feature>
<dbReference type="Proteomes" id="UP000266188">
    <property type="component" value="Unassembled WGS sequence"/>
</dbReference>
<feature type="compositionally biased region" description="Low complexity" evidence="5">
    <location>
        <begin position="588"/>
        <end position="607"/>
    </location>
</feature>
<dbReference type="GO" id="GO:0005634">
    <property type="term" value="C:nucleus"/>
    <property type="evidence" value="ECO:0007669"/>
    <property type="project" value="TreeGrafter"/>
</dbReference>
<dbReference type="OrthoDB" id="1939479at2759"/>
<keyword evidence="3" id="KW-0378">Hydrolase</keyword>
<evidence type="ECO:0000259" key="6">
    <source>
        <dbReference type="PROSITE" id="PS50600"/>
    </source>
</evidence>
<protein>
    <submittedName>
        <fullName evidence="7">Ulp1 protease family protein</fullName>
    </submittedName>
</protein>
<evidence type="ECO:0000256" key="1">
    <source>
        <dbReference type="ARBA" id="ARBA00005234"/>
    </source>
</evidence>
<reference evidence="8" key="1">
    <citation type="submission" date="2017-02" db="EMBL/GenBank/DDBJ databases">
        <authorList>
            <person name="Tafer H."/>
            <person name="Lopandic K."/>
        </authorList>
    </citation>
    <scope>NUCLEOTIDE SEQUENCE [LARGE SCALE GENOMIC DNA]</scope>
    <source>
        <strain evidence="8">CBS 366.77</strain>
    </source>
</reference>
<evidence type="ECO:0000256" key="3">
    <source>
        <dbReference type="ARBA" id="ARBA00022801"/>
    </source>
</evidence>
<dbReference type="PANTHER" id="PTHR12606:SF141">
    <property type="entry name" value="GH15225P-RELATED"/>
    <property type="match status" value="1"/>
</dbReference>
<comment type="caution">
    <text evidence="7">The sequence shown here is derived from an EMBL/GenBank/DDBJ whole genome shotgun (WGS) entry which is preliminary data.</text>
</comment>
<organism evidence="7 8">
    <name type="scientific">Aspergillus sclerotialis</name>
    <dbReference type="NCBI Taxonomy" id="2070753"/>
    <lineage>
        <taxon>Eukaryota</taxon>
        <taxon>Fungi</taxon>
        <taxon>Dikarya</taxon>
        <taxon>Ascomycota</taxon>
        <taxon>Pezizomycotina</taxon>
        <taxon>Eurotiomycetes</taxon>
        <taxon>Eurotiomycetidae</taxon>
        <taxon>Eurotiales</taxon>
        <taxon>Aspergillaceae</taxon>
        <taxon>Aspergillus</taxon>
        <taxon>Aspergillus subgen. Polypaecilum</taxon>
    </lineage>
</organism>
<name>A0A3A2ZHL1_9EURO</name>
<proteinExistence type="inferred from homology"/>
<feature type="domain" description="Ubiquitin-like protease family profile" evidence="6">
    <location>
        <begin position="735"/>
        <end position="913"/>
    </location>
</feature>
<gene>
    <name evidence="7" type="ORF">PHISCL_05635</name>
</gene>
<dbReference type="InterPro" id="IPR038765">
    <property type="entry name" value="Papain-like_cys_pep_sf"/>
</dbReference>
<dbReference type="EMBL" id="MVGC01000191">
    <property type="protein sequence ID" value="RJE22010.1"/>
    <property type="molecule type" value="Genomic_DNA"/>
</dbReference>
<evidence type="ECO:0000313" key="7">
    <source>
        <dbReference type="EMBL" id="RJE22010.1"/>
    </source>
</evidence>
<keyword evidence="2 7" id="KW-0645">Protease</keyword>
<feature type="compositionally biased region" description="Polar residues" evidence="5">
    <location>
        <begin position="17"/>
        <end position="28"/>
    </location>
</feature>
<dbReference type="PROSITE" id="PS50600">
    <property type="entry name" value="ULP_PROTEASE"/>
    <property type="match status" value="1"/>
</dbReference>
<dbReference type="Gene3D" id="3.40.395.10">
    <property type="entry name" value="Adenoviral Proteinase, Chain A"/>
    <property type="match status" value="1"/>
</dbReference>
<feature type="region of interest" description="Disordered" evidence="5">
    <location>
        <begin position="91"/>
        <end position="121"/>
    </location>
</feature>
<keyword evidence="8" id="KW-1185">Reference proteome</keyword>
<dbReference type="AlphaFoldDB" id="A0A3A2ZHL1"/>
<comment type="similarity">
    <text evidence="1">Belongs to the peptidase C48 family.</text>
</comment>
<feature type="non-terminal residue" evidence="7">
    <location>
        <position position="953"/>
    </location>
</feature>
<feature type="compositionally biased region" description="Basic and acidic residues" evidence="5">
    <location>
        <begin position="544"/>
        <end position="566"/>
    </location>
</feature>
<evidence type="ECO:0000256" key="2">
    <source>
        <dbReference type="ARBA" id="ARBA00022670"/>
    </source>
</evidence>
<dbReference type="GO" id="GO:0016926">
    <property type="term" value="P:protein desumoylation"/>
    <property type="evidence" value="ECO:0007669"/>
    <property type="project" value="TreeGrafter"/>
</dbReference>
<dbReference type="STRING" id="2070753.A0A3A2ZHL1"/>
<sequence>MSPAIIDGYGDPMDISDTPTSTQHNASSAQYYDDPMDICDTPLSDPRHQLQSPQPYRPLLLQAFSRRAQNNQQVLSGSPDFYGHTSIFERRNEPTSQSGNGPMAVPIGPATGAHEQHSRRQNQNMLSWNVPGHSQNSVHNQNQTYQNQLVNHSSSNSQTLSLRNYQQRIEIDEPEEELRSVFGRLFHPMRDDDKQAFQLQNNRRFGKLRPRTPPNSSFLNSRIRNSYLSPNSPPSTIPRKRTLVMSDSEEQPSSAHHRSIYPPTVYPPSITIRDSWPEQGWGAVHESAEEGRRTGIDPFKETVHPYIPGAWPETPDNSDIDMEDAVPSTEVQVPLMSGALPATPTKAPREFVPISPDMTTIPDAYPQPDGTMFTQEETTEVPSSLGDPNAGTGEPSSWIAWTDTIRRVSYAHHTIVSVVRVAFRIAGSFKRQAVALFTRRERYVPRRRTTTPPRRVNRIRLRNLTEEQRRCIRSEQWRRDRGYVTIQEFPFPDVTPILERYQEQRLQEQLLQEQRLQEQHLQEQHLQEQRLQEHLQQQYLQEQRLQEQHPTEIEPTARDYVPHDRPPEVDIDQLQGGMGVEPRVSELAPTKTSPKPSIKKASPNRYRPYPPRPNPILSRARAFGHAVRNIQRQPLTERQPPAPPANPNDPNFLPLGSAVSAVNLVRPVPLAIPPGRTESLLAEEWRKMEKERIEKEKSEEKPKIRVRIEGPAVQPLTPEWEAKIREAMLKPDTRTIVTTSSGDPLTRKDLATCCVPEAWLNDEVINAYLPLLVDHLRRANNNAGRHDKPRFHAFNTFFFSNLRDKGYPSVRRWARRAKIGGSDLLNVETVFVPVHNRAHWTLVVVKPTERTIENFDSLGSLSQVHVNLIKGWLAEELGDEFVAEEWKVLSSASPQQTNGSDCGVFLLSTAKAVALGIDPLSYGPGDIPQLRRKVVGELMNGGLEGAFNPLEGK</sequence>
<dbReference type="PANTHER" id="PTHR12606">
    <property type="entry name" value="SENTRIN/SUMO-SPECIFIC PROTEASE"/>
    <property type="match status" value="1"/>
</dbReference>
<feature type="region of interest" description="Disordered" evidence="5">
    <location>
        <begin position="206"/>
        <end position="262"/>
    </location>
</feature>
<evidence type="ECO:0000256" key="4">
    <source>
        <dbReference type="ARBA" id="ARBA00022807"/>
    </source>
</evidence>
<evidence type="ECO:0000313" key="8">
    <source>
        <dbReference type="Proteomes" id="UP000266188"/>
    </source>
</evidence>
<accession>A0A3A2ZHL1</accession>
<feature type="compositionally biased region" description="Polar residues" evidence="5">
    <location>
        <begin position="214"/>
        <end position="230"/>
    </location>
</feature>
<dbReference type="Pfam" id="PF02902">
    <property type="entry name" value="Peptidase_C48"/>
    <property type="match status" value="1"/>
</dbReference>